<comment type="caution">
    <text evidence="6">The sequence shown here is derived from an EMBL/GenBank/DDBJ whole genome shotgun (WGS) entry which is preliminary data.</text>
</comment>
<reference evidence="6 7" key="1">
    <citation type="submission" date="2018-01" db="EMBL/GenBank/DDBJ databases">
        <title>Draft genome of the strawberry crown rot pathogen Phytophthora cactorum.</title>
        <authorList>
            <person name="Armitage A.D."/>
            <person name="Lysoe E."/>
            <person name="Nellist C.F."/>
            <person name="Harrison R.J."/>
            <person name="Brurberg M.B."/>
        </authorList>
    </citation>
    <scope>NUCLEOTIDE SEQUENCE [LARGE SCALE GENOMIC DNA]</scope>
    <source>
        <strain evidence="6 7">10300</strain>
    </source>
</reference>
<organism evidence="6 7">
    <name type="scientific">Phytophthora cactorum</name>
    <dbReference type="NCBI Taxonomy" id="29920"/>
    <lineage>
        <taxon>Eukaryota</taxon>
        <taxon>Sar</taxon>
        <taxon>Stramenopiles</taxon>
        <taxon>Oomycota</taxon>
        <taxon>Peronosporomycetes</taxon>
        <taxon>Peronosporales</taxon>
        <taxon>Peronosporaceae</taxon>
        <taxon>Phytophthora</taxon>
    </lineage>
</organism>
<dbReference type="Proteomes" id="UP000251314">
    <property type="component" value="Unassembled WGS sequence"/>
</dbReference>
<dbReference type="AlphaFoldDB" id="A0A329S1Z8"/>
<reference evidence="1" key="2">
    <citation type="submission" date="2018-10" db="EMBL/GenBank/DDBJ databases">
        <title>Effector identification in a new, highly contiguous assembly of the strawberry crown rot pathogen Phytophthora cactorum.</title>
        <authorList>
            <person name="Armitage A.D."/>
            <person name="Nellist C.F."/>
            <person name="Bates H."/>
            <person name="Vickerstaff R.J."/>
            <person name="Harrison R.J."/>
        </authorList>
    </citation>
    <scope>NUCLEOTIDE SEQUENCE</scope>
    <source>
        <strain evidence="1">15-7</strain>
        <strain evidence="2">4032</strain>
        <strain evidence="3">4040</strain>
        <strain evidence="4">P415</strain>
        <strain evidence="5">P421</strain>
    </source>
</reference>
<evidence type="ECO:0000313" key="2">
    <source>
        <dbReference type="EMBL" id="KAG2905198.1"/>
    </source>
</evidence>
<dbReference type="Proteomes" id="UP000774804">
    <property type="component" value="Unassembled WGS sequence"/>
</dbReference>
<dbReference type="OrthoDB" id="10424679at2759"/>
<dbReference type="EMBL" id="RCMV01000670">
    <property type="protein sequence ID" value="KAG3214096.1"/>
    <property type="molecule type" value="Genomic_DNA"/>
</dbReference>
<evidence type="ECO:0000313" key="7">
    <source>
        <dbReference type="Proteomes" id="UP000251314"/>
    </source>
</evidence>
<keyword evidence="7" id="KW-1185">Reference proteome</keyword>
<sequence>MKAIAQVWGWMESDCQAGVDKRAIVEEILTAEVVAALAASKAGKTGGLDRIGNDWCRDYAKDLVPILTRQYNLWFAAGVSPESF</sequence>
<name>A0A329S1Z8_9STRA</name>
<dbReference type="VEuPathDB" id="FungiDB:PC110_g14085"/>
<dbReference type="EMBL" id="RCMG01000665">
    <property type="protein sequence ID" value="KAG2850679.1"/>
    <property type="molecule type" value="Genomic_DNA"/>
</dbReference>
<dbReference type="Proteomes" id="UP000735874">
    <property type="component" value="Unassembled WGS sequence"/>
</dbReference>
<protein>
    <submittedName>
        <fullName evidence="6">Uncharacterized protein</fullName>
    </submittedName>
</protein>
<dbReference type="Proteomes" id="UP000697107">
    <property type="component" value="Unassembled WGS sequence"/>
</dbReference>
<dbReference type="EMBL" id="RCMI01000571">
    <property type="protein sequence ID" value="KAG2905198.1"/>
    <property type="molecule type" value="Genomic_DNA"/>
</dbReference>
<evidence type="ECO:0000313" key="5">
    <source>
        <dbReference type="EMBL" id="KAG3214096.1"/>
    </source>
</evidence>
<dbReference type="EMBL" id="RCML01001443">
    <property type="protein sequence ID" value="KAG2962561.1"/>
    <property type="molecule type" value="Genomic_DNA"/>
</dbReference>
<gene>
    <name evidence="6" type="ORF">PC110_g14085</name>
    <name evidence="1" type="ORF">PC113_g16577</name>
    <name evidence="2" type="ORF">PC115_g14702</name>
    <name evidence="3" type="ORF">PC117_g17432</name>
    <name evidence="4" type="ORF">PC118_g21364</name>
    <name evidence="5" type="ORF">PC129_g14993</name>
</gene>
<evidence type="ECO:0000313" key="3">
    <source>
        <dbReference type="EMBL" id="KAG2917448.1"/>
    </source>
</evidence>
<accession>A0A329S1Z8</accession>
<evidence type="ECO:0000313" key="6">
    <source>
        <dbReference type="EMBL" id="RAW29548.1"/>
    </source>
</evidence>
<proteinExistence type="predicted"/>
<dbReference type="EMBL" id="RCMK01000655">
    <property type="protein sequence ID" value="KAG2917448.1"/>
    <property type="molecule type" value="Genomic_DNA"/>
</dbReference>
<dbReference type="Proteomes" id="UP000760860">
    <property type="component" value="Unassembled WGS sequence"/>
</dbReference>
<evidence type="ECO:0000313" key="1">
    <source>
        <dbReference type="EMBL" id="KAG2850679.1"/>
    </source>
</evidence>
<dbReference type="EMBL" id="MJFZ01000421">
    <property type="protein sequence ID" value="RAW29548.1"/>
    <property type="molecule type" value="Genomic_DNA"/>
</dbReference>
<dbReference type="Proteomes" id="UP000736787">
    <property type="component" value="Unassembled WGS sequence"/>
</dbReference>
<evidence type="ECO:0000313" key="4">
    <source>
        <dbReference type="EMBL" id="KAG2962561.1"/>
    </source>
</evidence>